<dbReference type="Proteomes" id="UP000250235">
    <property type="component" value="Unassembled WGS sequence"/>
</dbReference>
<protein>
    <submittedName>
        <fullName evidence="2">Uncharacterized protein</fullName>
    </submittedName>
</protein>
<feature type="region of interest" description="Disordered" evidence="1">
    <location>
        <begin position="257"/>
        <end position="313"/>
    </location>
</feature>
<keyword evidence="3" id="KW-1185">Reference proteome</keyword>
<organism evidence="2 3">
    <name type="scientific">Dorcoceras hygrometricum</name>
    <dbReference type="NCBI Taxonomy" id="472368"/>
    <lineage>
        <taxon>Eukaryota</taxon>
        <taxon>Viridiplantae</taxon>
        <taxon>Streptophyta</taxon>
        <taxon>Embryophyta</taxon>
        <taxon>Tracheophyta</taxon>
        <taxon>Spermatophyta</taxon>
        <taxon>Magnoliopsida</taxon>
        <taxon>eudicotyledons</taxon>
        <taxon>Gunneridae</taxon>
        <taxon>Pentapetalae</taxon>
        <taxon>asterids</taxon>
        <taxon>lamiids</taxon>
        <taxon>Lamiales</taxon>
        <taxon>Gesneriaceae</taxon>
        <taxon>Didymocarpoideae</taxon>
        <taxon>Trichosporeae</taxon>
        <taxon>Loxocarpinae</taxon>
        <taxon>Dorcoceras</taxon>
    </lineage>
</organism>
<proteinExistence type="predicted"/>
<feature type="compositionally biased region" description="Low complexity" evidence="1">
    <location>
        <begin position="168"/>
        <end position="178"/>
    </location>
</feature>
<evidence type="ECO:0000313" key="2">
    <source>
        <dbReference type="EMBL" id="KZV42528.1"/>
    </source>
</evidence>
<evidence type="ECO:0000313" key="3">
    <source>
        <dbReference type="Proteomes" id="UP000250235"/>
    </source>
</evidence>
<sequence>MQLVQVKRLGPGKFYLSHKGDRAFIKGNLSSHKGWMSWFFFVKRVGKKRDPWGCDMSWRDNMYTLTPSTPERSPNLASFLDAMRDKSYNSPELIKEYLLCLFRFSRKGVELAGNLDERMGKAAMLKAWEEAEEDSSRAALPARKVAKKWKASTPAEKEAWRQRKKKGASTSAARPAPTTEERRASTPPIPTTEKLLAPTHVTTIPEVSSPERGPTKETGPGRVSALNFFEDSLVVSHSGVVATRFLCHMASDRDISRLGGATDSEANGYSEEEHPTSFLNVRRTLEELPDDEEEDEEEEEEEGDAEATPLSSPKPSLYLAFPLHCGVATRGVANAELGLGAELVGLMHSRRRATRGDANAELGSRIIQQSGVATRGVANAELDLSVELVGLMCSDGVAIRGVTNAELGLSAELVGLMHSRRRATRGGANVELDLSAELVGLMCSGGVATRGGLIEGSMN</sequence>
<dbReference type="EMBL" id="KQ999011">
    <property type="protein sequence ID" value="KZV42528.1"/>
    <property type="molecule type" value="Genomic_DNA"/>
</dbReference>
<feature type="compositionally biased region" description="Acidic residues" evidence="1">
    <location>
        <begin position="287"/>
        <end position="305"/>
    </location>
</feature>
<feature type="region of interest" description="Disordered" evidence="1">
    <location>
        <begin position="136"/>
        <end position="220"/>
    </location>
</feature>
<accession>A0A2Z7CDU7</accession>
<name>A0A2Z7CDU7_9LAMI</name>
<dbReference type="AlphaFoldDB" id="A0A2Z7CDU7"/>
<evidence type="ECO:0000256" key="1">
    <source>
        <dbReference type="SAM" id="MobiDB-lite"/>
    </source>
</evidence>
<gene>
    <name evidence="2" type="ORF">F511_30261</name>
</gene>
<reference evidence="2 3" key="1">
    <citation type="journal article" date="2015" name="Proc. Natl. Acad. Sci. U.S.A.">
        <title>The resurrection genome of Boea hygrometrica: A blueprint for survival of dehydration.</title>
        <authorList>
            <person name="Xiao L."/>
            <person name="Yang G."/>
            <person name="Zhang L."/>
            <person name="Yang X."/>
            <person name="Zhao S."/>
            <person name="Ji Z."/>
            <person name="Zhou Q."/>
            <person name="Hu M."/>
            <person name="Wang Y."/>
            <person name="Chen M."/>
            <person name="Xu Y."/>
            <person name="Jin H."/>
            <person name="Xiao X."/>
            <person name="Hu G."/>
            <person name="Bao F."/>
            <person name="Hu Y."/>
            <person name="Wan P."/>
            <person name="Li L."/>
            <person name="Deng X."/>
            <person name="Kuang T."/>
            <person name="Xiang C."/>
            <person name="Zhu J.K."/>
            <person name="Oliver M.J."/>
            <person name="He Y."/>
        </authorList>
    </citation>
    <scope>NUCLEOTIDE SEQUENCE [LARGE SCALE GENOMIC DNA]</scope>
    <source>
        <strain evidence="3">cv. XS01</strain>
    </source>
</reference>